<dbReference type="Proteomes" id="UP000828251">
    <property type="component" value="Unassembled WGS sequence"/>
</dbReference>
<dbReference type="Pfam" id="PF00854">
    <property type="entry name" value="PTR2"/>
    <property type="match status" value="1"/>
</dbReference>
<reference evidence="7 8" key="1">
    <citation type="journal article" date="2021" name="Plant Biotechnol. J.">
        <title>Multi-omics assisted identification of the key and species-specific regulatory components of drought-tolerant mechanisms in Gossypium stocksii.</title>
        <authorList>
            <person name="Yu D."/>
            <person name="Ke L."/>
            <person name="Zhang D."/>
            <person name="Wu Y."/>
            <person name="Sun Y."/>
            <person name="Mei J."/>
            <person name="Sun J."/>
            <person name="Sun Y."/>
        </authorList>
    </citation>
    <scope>NUCLEOTIDE SEQUENCE [LARGE SCALE GENOMIC DNA]</scope>
    <source>
        <strain evidence="8">cv. E1</strain>
        <tissue evidence="7">Leaf</tissue>
    </source>
</reference>
<feature type="transmembrane region" description="Helical" evidence="6">
    <location>
        <begin position="144"/>
        <end position="168"/>
    </location>
</feature>
<dbReference type="GO" id="GO:0022857">
    <property type="term" value="F:transmembrane transporter activity"/>
    <property type="evidence" value="ECO:0007669"/>
    <property type="project" value="InterPro"/>
</dbReference>
<dbReference type="InterPro" id="IPR018456">
    <property type="entry name" value="PTR2_symporter_CS"/>
</dbReference>
<evidence type="ECO:0000313" key="7">
    <source>
        <dbReference type="EMBL" id="KAH1033221.1"/>
    </source>
</evidence>
<keyword evidence="4 6" id="KW-1133">Transmembrane helix</keyword>
<feature type="transmembrane region" description="Helical" evidence="6">
    <location>
        <begin position="214"/>
        <end position="232"/>
    </location>
</feature>
<name>A0A9D3UAX3_9ROSI</name>
<keyword evidence="3 6" id="KW-0812">Transmembrane</keyword>
<comment type="similarity">
    <text evidence="2">Belongs to the major facilitator superfamily. Proton-dependent oligopeptide transporter (POT/PTR) (TC 2.A.17) family.</text>
</comment>
<comment type="subcellular location">
    <subcellularLocation>
        <location evidence="1">Membrane</location>
        <topology evidence="1">Multi-pass membrane protein</topology>
    </subcellularLocation>
</comment>
<evidence type="ECO:0000256" key="6">
    <source>
        <dbReference type="SAM" id="Phobius"/>
    </source>
</evidence>
<dbReference type="OrthoDB" id="8904098at2759"/>
<sequence>MDEKMSTVADAVDYKGHPADKSRTGGWVPAALSLGIEICERLSTMGIAVNLVTYLGGTMHLPSATSANIVTDFMGTSFLLCLLGGFLADSYLGRYRTIAIFAMVQMLGTCLLAVSTKLPQLRPPPCKYTDVTQCKQANSFQMGILYLSLYLIALGTGGLKSSVSGFGTDQFDEKNEKEKAQMAYFFNRFFFVISTGTLMAVTVLVYIQDEVGRSWGYGICSASMFIALMIFFSGTKRYRYKKCSGSPVVHICQVVSAASGKKTAKLPSDISLLYEDLPEASRIHHTDQFRFLDKASVVTEDDYRQGSFMMNPWKLCPVTRVEEVKKMIRLLPIWATTIIFWTTYAQMITFSVEQATTMERTIGHFQIPAGSLTVFFVGAILISLAVYDRFIIPLCKKWRGEPGFTNLQLIGIGLFLSAMGMAAAAVVEVKRLSVAKKYNETTTLPITVFYLIPQFFLVGAGEGFIYTGQLDFFITQSPKGMKTMSTGLFLTTLSLGFFFSSLLVSIVKATTGSSDKQGWLGEHINKGRLDCFYGLLAALSFFNFGLFLLSAAWFRKKTVRQAPEMEIVVKE</sequence>
<feature type="transmembrane region" description="Helical" evidence="6">
    <location>
        <begin position="95"/>
        <end position="114"/>
    </location>
</feature>
<dbReference type="AlphaFoldDB" id="A0A9D3UAX3"/>
<dbReference type="InterPro" id="IPR000109">
    <property type="entry name" value="POT_fam"/>
</dbReference>
<evidence type="ECO:0000256" key="5">
    <source>
        <dbReference type="ARBA" id="ARBA00023136"/>
    </source>
</evidence>
<dbReference type="SUPFAM" id="SSF103473">
    <property type="entry name" value="MFS general substrate transporter"/>
    <property type="match status" value="1"/>
</dbReference>
<feature type="transmembrane region" description="Helical" evidence="6">
    <location>
        <begin position="367"/>
        <end position="387"/>
    </location>
</feature>
<dbReference type="Gene3D" id="1.20.1250.20">
    <property type="entry name" value="MFS general substrate transporter like domains"/>
    <property type="match status" value="1"/>
</dbReference>
<dbReference type="EMBL" id="JAIQCV010000013">
    <property type="protein sequence ID" value="KAH1033221.1"/>
    <property type="molecule type" value="Genomic_DNA"/>
</dbReference>
<dbReference type="InterPro" id="IPR036259">
    <property type="entry name" value="MFS_trans_sf"/>
</dbReference>
<evidence type="ECO:0000256" key="1">
    <source>
        <dbReference type="ARBA" id="ARBA00004141"/>
    </source>
</evidence>
<gene>
    <name evidence="7" type="ORF">J1N35_045395</name>
</gene>
<accession>A0A9D3UAX3</accession>
<keyword evidence="8" id="KW-1185">Reference proteome</keyword>
<organism evidence="7 8">
    <name type="scientific">Gossypium stocksii</name>
    <dbReference type="NCBI Taxonomy" id="47602"/>
    <lineage>
        <taxon>Eukaryota</taxon>
        <taxon>Viridiplantae</taxon>
        <taxon>Streptophyta</taxon>
        <taxon>Embryophyta</taxon>
        <taxon>Tracheophyta</taxon>
        <taxon>Spermatophyta</taxon>
        <taxon>Magnoliopsida</taxon>
        <taxon>eudicotyledons</taxon>
        <taxon>Gunneridae</taxon>
        <taxon>Pentapetalae</taxon>
        <taxon>rosids</taxon>
        <taxon>malvids</taxon>
        <taxon>Malvales</taxon>
        <taxon>Malvaceae</taxon>
        <taxon>Malvoideae</taxon>
        <taxon>Gossypium</taxon>
    </lineage>
</organism>
<feature type="transmembrane region" description="Helical" evidence="6">
    <location>
        <begin position="407"/>
        <end position="427"/>
    </location>
</feature>
<keyword evidence="5 6" id="KW-0472">Membrane</keyword>
<feature type="transmembrane region" description="Helical" evidence="6">
    <location>
        <begin position="69"/>
        <end position="88"/>
    </location>
</feature>
<proteinExistence type="inferred from homology"/>
<feature type="transmembrane region" description="Helical" evidence="6">
    <location>
        <begin position="330"/>
        <end position="347"/>
    </location>
</feature>
<feature type="transmembrane region" description="Helical" evidence="6">
    <location>
        <begin position="487"/>
        <end position="507"/>
    </location>
</feature>
<feature type="transmembrane region" description="Helical" evidence="6">
    <location>
        <begin position="447"/>
        <end position="466"/>
    </location>
</feature>
<dbReference type="GO" id="GO:0006857">
    <property type="term" value="P:oligopeptide transport"/>
    <property type="evidence" value="ECO:0007669"/>
    <property type="project" value="InterPro"/>
</dbReference>
<feature type="transmembrane region" description="Helical" evidence="6">
    <location>
        <begin position="189"/>
        <end position="208"/>
    </location>
</feature>
<dbReference type="PROSITE" id="PS01022">
    <property type="entry name" value="PTR2_1"/>
    <property type="match status" value="1"/>
</dbReference>
<protein>
    <recommendedName>
        <fullName evidence="9">Major facilitator superfamily protein</fullName>
    </recommendedName>
</protein>
<evidence type="ECO:0000313" key="8">
    <source>
        <dbReference type="Proteomes" id="UP000828251"/>
    </source>
</evidence>
<evidence type="ECO:0000256" key="4">
    <source>
        <dbReference type="ARBA" id="ARBA00022989"/>
    </source>
</evidence>
<comment type="caution">
    <text evidence="7">The sequence shown here is derived from an EMBL/GenBank/DDBJ whole genome shotgun (WGS) entry which is preliminary data.</text>
</comment>
<feature type="transmembrane region" description="Helical" evidence="6">
    <location>
        <begin position="532"/>
        <end position="554"/>
    </location>
</feature>
<evidence type="ECO:0008006" key="9">
    <source>
        <dbReference type="Google" id="ProtNLM"/>
    </source>
</evidence>
<evidence type="ECO:0000256" key="2">
    <source>
        <dbReference type="ARBA" id="ARBA00005982"/>
    </source>
</evidence>
<dbReference type="GO" id="GO:0016020">
    <property type="term" value="C:membrane"/>
    <property type="evidence" value="ECO:0007669"/>
    <property type="project" value="UniProtKB-SubCell"/>
</dbReference>
<dbReference type="PANTHER" id="PTHR11654">
    <property type="entry name" value="OLIGOPEPTIDE TRANSPORTER-RELATED"/>
    <property type="match status" value="1"/>
</dbReference>
<evidence type="ECO:0000256" key="3">
    <source>
        <dbReference type="ARBA" id="ARBA00022692"/>
    </source>
</evidence>